<name>A0ABV9DNC1_9BACI</name>
<keyword evidence="3" id="KW-1185">Reference proteome</keyword>
<protein>
    <submittedName>
        <fullName evidence="2">DUF368 domain-containing protein</fullName>
    </submittedName>
</protein>
<keyword evidence="1" id="KW-1133">Transmembrane helix</keyword>
<dbReference type="Proteomes" id="UP001595989">
    <property type="component" value="Unassembled WGS sequence"/>
</dbReference>
<feature type="transmembrane region" description="Helical" evidence="1">
    <location>
        <begin position="216"/>
        <end position="239"/>
    </location>
</feature>
<dbReference type="InterPro" id="IPR007163">
    <property type="entry name" value="VCA0040-like"/>
</dbReference>
<proteinExistence type="predicted"/>
<feature type="transmembrane region" description="Helical" evidence="1">
    <location>
        <begin position="143"/>
        <end position="161"/>
    </location>
</feature>
<comment type="caution">
    <text evidence="2">The sequence shown here is derived from an EMBL/GenBank/DDBJ whole genome shotgun (WGS) entry which is preliminary data.</text>
</comment>
<evidence type="ECO:0000313" key="3">
    <source>
        <dbReference type="Proteomes" id="UP001595989"/>
    </source>
</evidence>
<reference evidence="3" key="1">
    <citation type="journal article" date="2019" name="Int. J. Syst. Evol. Microbiol.">
        <title>The Global Catalogue of Microorganisms (GCM) 10K type strain sequencing project: providing services to taxonomists for standard genome sequencing and annotation.</title>
        <authorList>
            <consortium name="The Broad Institute Genomics Platform"/>
            <consortium name="The Broad Institute Genome Sequencing Center for Infectious Disease"/>
            <person name="Wu L."/>
            <person name="Ma J."/>
        </authorList>
    </citation>
    <scope>NUCLEOTIDE SEQUENCE [LARGE SCALE GENOMIC DNA]</scope>
    <source>
        <strain evidence="3">CGMCC 4.7426</strain>
    </source>
</reference>
<feature type="transmembrane region" description="Helical" evidence="1">
    <location>
        <begin position="54"/>
        <end position="73"/>
    </location>
</feature>
<keyword evidence="1" id="KW-0472">Membrane</keyword>
<sequence length="270" mass="29037">MEWKNVYRGMVMGASDIIPGVSGGTIAVILGIYDRMITAINGIAGREWRKHLSFLVPLLIGIMTAVFLLSRVMEWLFASFPGPTKFFFLGLIFGVLPYLVTTAGLKSFRGNHFVLLLFGCLIVALLSFLSVNDGTVMEGVSGTTYALLFIAGFIASSGMILPGISGSFMLLILGVYPTIITAISNFRIDVLLITGAGVIIGILIMSKIIHYFLKAYYTATFALIIGMVLGSGFVIFPGWPADTELVSISVAAFALGLAAAYLLSRVEHRS</sequence>
<dbReference type="PANTHER" id="PTHR37308:SF1">
    <property type="entry name" value="POLYPRENYL-PHOSPHATE TRANSPORTER"/>
    <property type="match status" value="1"/>
</dbReference>
<feature type="transmembrane region" description="Helical" evidence="1">
    <location>
        <begin position="190"/>
        <end position="209"/>
    </location>
</feature>
<evidence type="ECO:0000313" key="2">
    <source>
        <dbReference type="EMBL" id="MFC4559923.1"/>
    </source>
</evidence>
<dbReference type="EMBL" id="JBHSFU010000014">
    <property type="protein sequence ID" value="MFC4559923.1"/>
    <property type="molecule type" value="Genomic_DNA"/>
</dbReference>
<dbReference type="Pfam" id="PF04018">
    <property type="entry name" value="VCA0040-like"/>
    <property type="match status" value="1"/>
</dbReference>
<feature type="transmembrane region" description="Helical" evidence="1">
    <location>
        <begin position="12"/>
        <end position="33"/>
    </location>
</feature>
<accession>A0ABV9DNC1</accession>
<organism evidence="2 3">
    <name type="scientific">Virgibacillus kekensis</name>
    <dbReference type="NCBI Taxonomy" id="202261"/>
    <lineage>
        <taxon>Bacteria</taxon>
        <taxon>Bacillati</taxon>
        <taxon>Bacillota</taxon>
        <taxon>Bacilli</taxon>
        <taxon>Bacillales</taxon>
        <taxon>Bacillaceae</taxon>
        <taxon>Virgibacillus</taxon>
    </lineage>
</organism>
<gene>
    <name evidence="2" type="ORF">ACFO3D_17310</name>
</gene>
<feature type="transmembrane region" description="Helical" evidence="1">
    <location>
        <begin position="85"/>
        <end position="105"/>
    </location>
</feature>
<feature type="transmembrane region" description="Helical" evidence="1">
    <location>
        <begin position="112"/>
        <end position="131"/>
    </location>
</feature>
<dbReference type="RefSeq" id="WP_390299061.1">
    <property type="nucleotide sequence ID" value="NZ_JBHSFU010000014.1"/>
</dbReference>
<feature type="transmembrane region" description="Helical" evidence="1">
    <location>
        <begin position="245"/>
        <end position="264"/>
    </location>
</feature>
<feature type="transmembrane region" description="Helical" evidence="1">
    <location>
        <begin position="168"/>
        <end position="184"/>
    </location>
</feature>
<keyword evidence="1" id="KW-0812">Transmembrane</keyword>
<dbReference type="PANTHER" id="PTHR37308">
    <property type="entry name" value="INTEGRAL MEMBRANE PROTEIN"/>
    <property type="match status" value="1"/>
</dbReference>
<evidence type="ECO:0000256" key="1">
    <source>
        <dbReference type="SAM" id="Phobius"/>
    </source>
</evidence>